<comment type="catalytic activity">
    <reaction evidence="6">
        <text>a 6-O-methyl-2'-deoxyguanosine in DNA + L-cysteinyl-[protein] = S-methyl-L-cysteinyl-[protein] + a 2'-deoxyguanosine in DNA</text>
        <dbReference type="Rhea" id="RHEA:24000"/>
        <dbReference type="Rhea" id="RHEA-COMP:10131"/>
        <dbReference type="Rhea" id="RHEA-COMP:10132"/>
        <dbReference type="Rhea" id="RHEA-COMP:11367"/>
        <dbReference type="Rhea" id="RHEA-COMP:11368"/>
        <dbReference type="ChEBI" id="CHEBI:29950"/>
        <dbReference type="ChEBI" id="CHEBI:82612"/>
        <dbReference type="ChEBI" id="CHEBI:85445"/>
        <dbReference type="ChEBI" id="CHEBI:85448"/>
        <dbReference type="EC" id="2.1.1.63"/>
    </reaction>
</comment>
<keyword evidence="5" id="KW-0234">DNA repair</keyword>
<keyword evidence="3 8" id="KW-0808">Transferase</keyword>
<evidence type="ECO:0000256" key="3">
    <source>
        <dbReference type="ARBA" id="ARBA00022679"/>
    </source>
</evidence>
<evidence type="ECO:0000256" key="6">
    <source>
        <dbReference type="ARBA" id="ARBA00049348"/>
    </source>
</evidence>
<dbReference type="InterPro" id="IPR036217">
    <property type="entry name" value="MethylDNA_cys_MeTrfase_DNAb"/>
</dbReference>
<sequence length="185" mass="20298">MEATRDTRRRAPAWSPAATTENLVFAIGTCSLGTLMVARHGGGICAILLGDSRADVLDDLQQRFPDAAMIEGDRQATRLLHKVVALVESPRTAVELPLDMRGTPFQQRVWQALRDIPVGSTTTYADIARRIGDPRAARAVAQACAANRLAIVIPCHRVVRSDGSLSGYRWGVERKRMLLQREARA</sequence>
<comment type="catalytic activity">
    <reaction evidence="1">
        <text>a 4-O-methyl-thymidine in DNA + L-cysteinyl-[protein] = a thymidine in DNA + S-methyl-L-cysteinyl-[protein]</text>
        <dbReference type="Rhea" id="RHEA:53428"/>
        <dbReference type="Rhea" id="RHEA-COMP:10131"/>
        <dbReference type="Rhea" id="RHEA-COMP:10132"/>
        <dbReference type="Rhea" id="RHEA-COMP:13555"/>
        <dbReference type="Rhea" id="RHEA-COMP:13556"/>
        <dbReference type="ChEBI" id="CHEBI:29950"/>
        <dbReference type="ChEBI" id="CHEBI:82612"/>
        <dbReference type="ChEBI" id="CHEBI:137386"/>
        <dbReference type="ChEBI" id="CHEBI:137387"/>
        <dbReference type="EC" id="2.1.1.63"/>
    </reaction>
</comment>
<proteinExistence type="predicted"/>
<dbReference type="Pfam" id="PF01035">
    <property type="entry name" value="DNA_binding_1"/>
    <property type="match status" value="1"/>
</dbReference>
<dbReference type="PROSITE" id="PS00374">
    <property type="entry name" value="MGMT"/>
    <property type="match status" value="1"/>
</dbReference>
<dbReference type="SUPFAM" id="SSF46767">
    <property type="entry name" value="Methylated DNA-protein cysteine methyltransferase, C-terminal domain"/>
    <property type="match status" value="1"/>
</dbReference>
<evidence type="ECO:0000256" key="1">
    <source>
        <dbReference type="ARBA" id="ARBA00001286"/>
    </source>
</evidence>
<dbReference type="NCBIfam" id="TIGR00589">
    <property type="entry name" value="ogt"/>
    <property type="match status" value="1"/>
</dbReference>
<dbReference type="PANTHER" id="PTHR10815">
    <property type="entry name" value="METHYLATED-DNA--PROTEIN-CYSTEINE METHYLTRANSFERASE"/>
    <property type="match status" value="1"/>
</dbReference>
<dbReference type="Gene3D" id="3.30.160.70">
    <property type="entry name" value="Methylated DNA-protein cysteine methyltransferase domain"/>
    <property type="match status" value="1"/>
</dbReference>
<dbReference type="Gene3D" id="1.10.10.10">
    <property type="entry name" value="Winged helix-like DNA-binding domain superfamily/Winged helix DNA-binding domain"/>
    <property type="match status" value="1"/>
</dbReference>
<name>A0ABV9C101_9GAMM</name>
<evidence type="ECO:0000313" key="8">
    <source>
        <dbReference type="EMBL" id="MFC4526651.1"/>
    </source>
</evidence>
<reference evidence="9" key="1">
    <citation type="journal article" date="2019" name="Int. J. Syst. Evol. Microbiol.">
        <title>The Global Catalogue of Microorganisms (GCM) 10K type strain sequencing project: providing services to taxonomists for standard genome sequencing and annotation.</title>
        <authorList>
            <consortium name="The Broad Institute Genomics Platform"/>
            <consortium name="The Broad Institute Genome Sequencing Center for Infectious Disease"/>
            <person name="Wu L."/>
            <person name="Ma J."/>
        </authorList>
    </citation>
    <scope>NUCLEOTIDE SEQUENCE [LARGE SCALE GENOMIC DNA]</scope>
    <source>
        <strain evidence="9">CCM 4481</strain>
    </source>
</reference>
<protein>
    <submittedName>
        <fullName evidence="8">Methylated-DNA--[protein]-cysteine S-methyltransferase</fullName>
        <ecNumber evidence="8">2.1.1.63</ecNumber>
    </submittedName>
</protein>
<comment type="caution">
    <text evidence="8">The sequence shown here is derived from an EMBL/GenBank/DDBJ whole genome shotgun (WGS) entry which is preliminary data.</text>
</comment>
<dbReference type="RefSeq" id="WP_266151412.1">
    <property type="nucleotide sequence ID" value="NZ_CP064028.1"/>
</dbReference>
<dbReference type="InterPro" id="IPR014048">
    <property type="entry name" value="MethylDNA_cys_MeTrfase_DNA-bd"/>
</dbReference>
<keyword evidence="2 8" id="KW-0489">Methyltransferase</keyword>
<evidence type="ECO:0000259" key="7">
    <source>
        <dbReference type="Pfam" id="PF01035"/>
    </source>
</evidence>
<dbReference type="GO" id="GO:0032259">
    <property type="term" value="P:methylation"/>
    <property type="evidence" value="ECO:0007669"/>
    <property type="project" value="UniProtKB-KW"/>
</dbReference>
<evidence type="ECO:0000256" key="2">
    <source>
        <dbReference type="ARBA" id="ARBA00022603"/>
    </source>
</evidence>
<dbReference type="GO" id="GO:0003908">
    <property type="term" value="F:methylated-DNA-[protein]-cysteine S-methyltransferase activity"/>
    <property type="evidence" value="ECO:0007669"/>
    <property type="project" value="UniProtKB-EC"/>
</dbReference>
<feature type="domain" description="Methylated-DNA-[protein]-cysteine S-methyltransferase DNA binding" evidence="7">
    <location>
        <begin position="104"/>
        <end position="183"/>
    </location>
</feature>
<keyword evidence="9" id="KW-1185">Reference proteome</keyword>
<gene>
    <name evidence="8" type="ORF">ACFO5W_08375</name>
</gene>
<dbReference type="Proteomes" id="UP001595961">
    <property type="component" value="Unassembled WGS sequence"/>
</dbReference>
<dbReference type="InterPro" id="IPR001497">
    <property type="entry name" value="MethylDNA_cys_MeTrfase_AS"/>
</dbReference>
<dbReference type="EC" id="2.1.1.63" evidence="8"/>
<evidence type="ECO:0000313" key="9">
    <source>
        <dbReference type="Proteomes" id="UP001595961"/>
    </source>
</evidence>
<dbReference type="InterPro" id="IPR036631">
    <property type="entry name" value="MGMT_N_sf"/>
</dbReference>
<dbReference type="InterPro" id="IPR036388">
    <property type="entry name" value="WH-like_DNA-bd_sf"/>
</dbReference>
<evidence type="ECO:0000256" key="5">
    <source>
        <dbReference type="ARBA" id="ARBA00023204"/>
    </source>
</evidence>
<organism evidence="8 9">
    <name type="scientific">Dyella halodurans</name>
    <dbReference type="NCBI Taxonomy" id="1920171"/>
    <lineage>
        <taxon>Bacteria</taxon>
        <taxon>Pseudomonadati</taxon>
        <taxon>Pseudomonadota</taxon>
        <taxon>Gammaproteobacteria</taxon>
        <taxon>Lysobacterales</taxon>
        <taxon>Rhodanobacteraceae</taxon>
        <taxon>Dyella</taxon>
    </lineage>
</organism>
<evidence type="ECO:0000256" key="4">
    <source>
        <dbReference type="ARBA" id="ARBA00022763"/>
    </source>
</evidence>
<accession>A0ABV9C101</accession>
<dbReference type="SUPFAM" id="SSF53155">
    <property type="entry name" value="Methylated DNA-protein cysteine methyltransferase domain"/>
    <property type="match status" value="1"/>
</dbReference>
<dbReference type="EMBL" id="JBHSGA010000013">
    <property type="protein sequence ID" value="MFC4526651.1"/>
    <property type="molecule type" value="Genomic_DNA"/>
</dbReference>
<keyword evidence="4" id="KW-0227">DNA damage</keyword>
<dbReference type="CDD" id="cd06445">
    <property type="entry name" value="ATase"/>
    <property type="match status" value="1"/>
</dbReference>
<dbReference type="PANTHER" id="PTHR10815:SF14">
    <property type="entry name" value="BIFUNCTIONAL TRANSCRIPTIONAL ACTIVATOR_DNA REPAIR ENZYME ADA"/>
    <property type="match status" value="1"/>
</dbReference>